<evidence type="ECO:0000313" key="4">
    <source>
        <dbReference type="EMBL" id="EQD35662.1"/>
    </source>
</evidence>
<feature type="domain" description="Phosphoesterase HXTX" evidence="3">
    <location>
        <begin position="22"/>
        <end position="75"/>
    </location>
</feature>
<name>T0YUR8_9ZZZZ</name>
<dbReference type="AlphaFoldDB" id="T0YUR8"/>
<dbReference type="Pfam" id="PF02834">
    <property type="entry name" value="LigT_PEase"/>
    <property type="match status" value="1"/>
</dbReference>
<dbReference type="PANTHER" id="PTHR35561:SF1">
    <property type="entry name" value="RNA 2',3'-CYCLIC PHOSPHODIESTERASE"/>
    <property type="match status" value="1"/>
</dbReference>
<evidence type="ECO:0000256" key="1">
    <source>
        <dbReference type="ARBA" id="ARBA00022801"/>
    </source>
</evidence>
<dbReference type="InterPro" id="IPR014051">
    <property type="entry name" value="Phosphoesterase_HXTX"/>
</dbReference>
<evidence type="ECO:0000259" key="3">
    <source>
        <dbReference type="Pfam" id="PF02834"/>
    </source>
</evidence>
<dbReference type="GO" id="GO:0004113">
    <property type="term" value="F:2',3'-cyclic-nucleotide 3'-phosphodiesterase activity"/>
    <property type="evidence" value="ECO:0007669"/>
    <property type="project" value="InterPro"/>
</dbReference>
<dbReference type="EMBL" id="AUZY01011219">
    <property type="protein sequence ID" value="EQD35662.1"/>
    <property type="molecule type" value="Genomic_DNA"/>
</dbReference>
<keyword evidence="1" id="KW-0378">Hydrolase</keyword>
<protein>
    <submittedName>
        <fullName evidence="4">2'-5' RNA ligase</fullName>
    </submittedName>
</protein>
<evidence type="ECO:0000256" key="2">
    <source>
        <dbReference type="SAM" id="MobiDB-lite"/>
    </source>
</evidence>
<dbReference type="Gene3D" id="3.90.1140.10">
    <property type="entry name" value="Cyclic phosphodiesterase"/>
    <property type="match status" value="1"/>
</dbReference>
<organism evidence="4">
    <name type="scientific">mine drainage metagenome</name>
    <dbReference type="NCBI Taxonomy" id="410659"/>
    <lineage>
        <taxon>unclassified sequences</taxon>
        <taxon>metagenomes</taxon>
        <taxon>ecological metagenomes</taxon>
    </lineage>
</organism>
<comment type="caution">
    <text evidence="4">The sequence shown here is derived from an EMBL/GenBank/DDBJ whole genome shotgun (WGS) entry which is preliminary data.</text>
</comment>
<dbReference type="InterPro" id="IPR009097">
    <property type="entry name" value="Cyclic_Pdiesterase"/>
</dbReference>
<dbReference type="SUPFAM" id="SSF55144">
    <property type="entry name" value="LigT-like"/>
    <property type="match status" value="1"/>
</dbReference>
<dbReference type="GO" id="GO:0016874">
    <property type="term" value="F:ligase activity"/>
    <property type="evidence" value="ECO:0007669"/>
    <property type="project" value="UniProtKB-KW"/>
</dbReference>
<sequence length="158" mass="16338">MRAFVAIPLAPPRDAADDPGPVPHLTLHFLGEVGPETVAAIRAALPAAVAAHRRFALTIEGVGAFPSADRPRVLWRGISEGREALQRLAESVRRADVDAGGPVDPRPFAPPSHRVPRARSAGCGAGARPPPRPRTAAAAGADGRHRGLGSSRAGSRVA</sequence>
<accession>T0YUR8</accession>
<keyword evidence="4" id="KW-0436">Ligase</keyword>
<gene>
    <name evidence="4" type="ORF">B1B_16826</name>
</gene>
<dbReference type="InterPro" id="IPR004175">
    <property type="entry name" value="RNA_CPDase"/>
</dbReference>
<dbReference type="NCBIfam" id="TIGR02258">
    <property type="entry name" value="2_5_ligase"/>
    <property type="match status" value="1"/>
</dbReference>
<feature type="non-terminal residue" evidence="4">
    <location>
        <position position="158"/>
    </location>
</feature>
<reference evidence="4" key="1">
    <citation type="submission" date="2013-08" db="EMBL/GenBank/DDBJ databases">
        <authorList>
            <person name="Mendez C."/>
            <person name="Richter M."/>
            <person name="Ferrer M."/>
            <person name="Sanchez J."/>
        </authorList>
    </citation>
    <scope>NUCLEOTIDE SEQUENCE</scope>
</reference>
<dbReference type="PANTHER" id="PTHR35561">
    <property type="entry name" value="RNA 2',3'-CYCLIC PHOSPHODIESTERASE"/>
    <property type="match status" value="1"/>
</dbReference>
<dbReference type="GO" id="GO:0008664">
    <property type="term" value="F:RNA 2',3'-cyclic 3'-phosphodiesterase activity"/>
    <property type="evidence" value="ECO:0007669"/>
    <property type="project" value="InterPro"/>
</dbReference>
<proteinExistence type="predicted"/>
<feature type="region of interest" description="Disordered" evidence="2">
    <location>
        <begin position="92"/>
        <end position="158"/>
    </location>
</feature>
<reference evidence="4" key="2">
    <citation type="journal article" date="2014" name="ISME J.">
        <title>Microbial stratification in low pH oxic and suboxic macroscopic growths along an acid mine drainage.</title>
        <authorList>
            <person name="Mendez-Garcia C."/>
            <person name="Mesa V."/>
            <person name="Sprenger R.R."/>
            <person name="Richter M."/>
            <person name="Diez M.S."/>
            <person name="Solano J."/>
            <person name="Bargiela R."/>
            <person name="Golyshina O.V."/>
            <person name="Manteca A."/>
            <person name="Ramos J.L."/>
            <person name="Gallego J.R."/>
            <person name="Llorente I."/>
            <person name="Martins Dos Santos V.A."/>
            <person name="Jensen O.N."/>
            <person name="Pelaez A.I."/>
            <person name="Sanchez J."/>
            <person name="Ferrer M."/>
        </authorList>
    </citation>
    <scope>NUCLEOTIDE SEQUENCE</scope>
</reference>